<dbReference type="CDD" id="cd02440">
    <property type="entry name" value="AdoMet_MTases"/>
    <property type="match status" value="1"/>
</dbReference>
<dbReference type="PANTHER" id="PTHR45875:SF1">
    <property type="entry name" value="METHYLTRANSFERASE N6AMT1"/>
    <property type="match status" value="1"/>
</dbReference>
<feature type="domain" description="DUF7059" evidence="6">
    <location>
        <begin position="32"/>
        <end position="109"/>
    </location>
</feature>
<feature type="domain" description="Methyltransferase small" evidence="5">
    <location>
        <begin position="169"/>
        <end position="288"/>
    </location>
</feature>
<dbReference type="Proteomes" id="UP000237846">
    <property type="component" value="Unassembled WGS sequence"/>
</dbReference>
<proteinExistence type="inferred from homology"/>
<evidence type="ECO:0000256" key="2">
    <source>
        <dbReference type="ARBA" id="ARBA00022603"/>
    </source>
</evidence>
<evidence type="ECO:0000313" key="7">
    <source>
        <dbReference type="EMBL" id="PRY00653.1"/>
    </source>
</evidence>
<evidence type="ECO:0000259" key="6">
    <source>
        <dbReference type="Pfam" id="PF23186"/>
    </source>
</evidence>
<accession>A0A2T0Q9X7</accession>
<dbReference type="GO" id="GO:0032259">
    <property type="term" value="P:methylation"/>
    <property type="evidence" value="ECO:0007669"/>
    <property type="project" value="UniProtKB-KW"/>
</dbReference>
<dbReference type="InterPro" id="IPR002052">
    <property type="entry name" value="DNA_methylase_N6_adenine_CS"/>
</dbReference>
<evidence type="ECO:0000256" key="4">
    <source>
        <dbReference type="ARBA" id="ARBA00022691"/>
    </source>
</evidence>
<dbReference type="GO" id="GO:0035657">
    <property type="term" value="C:eRF1 methyltransferase complex"/>
    <property type="evidence" value="ECO:0007669"/>
    <property type="project" value="TreeGrafter"/>
</dbReference>
<sequence>MPSAERAGLRDDGPVLLEPAAVERLRTALTGTGYTVAGVRELLGPVAGAALAREQVVPALRATADGGPLAELVRLWWLQVPVECARLEPLLPVPELIAAGLLRDAGTGERSAPLVRAAVGIRPWETDAAEVYLVADLAARPGDPPPGPDHVVRAGSASAGLAALTVRTPVGRALDLGTGCGVQALQLAEHCAEVVATDSNPRALRLAELSFALSGRSGVDLRAGSLFEPVAGEEFDLIAANPPFVISPGGARLAYRENAYEGDGLIAELVRSAPRHLAPGGWCQLLANWLHVDGEDWTERVAGWATASGCDAWVVQRDVQDPAEYVELWLGDSVEPPGPERTRRYDAWLDWFERQKVAGIGYGWIVLRASGSDRPEVRVEELPQQVEQPVGRYLPELFDGFAAARALDDERLLRTALALAPGVVQEQTGPPGADDPERIVLRQTGRLGRAAQVGTVEAALAGVCDGTIPLEPLLAAIAELTGADPAEVARRTPPVLRALIADGFLTVPV</sequence>
<dbReference type="GO" id="GO:0008276">
    <property type="term" value="F:protein methyltransferase activity"/>
    <property type="evidence" value="ECO:0007669"/>
    <property type="project" value="TreeGrafter"/>
</dbReference>
<dbReference type="SUPFAM" id="SSF53335">
    <property type="entry name" value="S-adenosyl-L-methionine-dependent methyltransferases"/>
    <property type="match status" value="1"/>
</dbReference>
<keyword evidence="8" id="KW-1185">Reference proteome</keyword>
<dbReference type="InterPro" id="IPR007848">
    <property type="entry name" value="Small_mtfrase_dom"/>
</dbReference>
<keyword evidence="3 7" id="KW-0808">Transferase</keyword>
<dbReference type="InterPro" id="IPR029063">
    <property type="entry name" value="SAM-dependent_MTases_sf"/>
</dbReference>
<evidence type="ECO:0000259" key="5">
    <source>
        <dbReference type="Pfam" id="PF05175"/>
    </source>
</evidence>
<dbReference type="GO" id="GO:0008170">
    <property type="term" value="F:N-methyltransferase activity"/>
    <property type="evidence" value="ECO:0007669"/>
    <property type="project" value="UniProtKB-ARBA"/>
</dbReference>
<dbReference type="AlphaFoldDB" id="A0A2T0Q9X7"/>
<comment type="similarity">
    <text evidence="1">Belongs to the eukaryotic/archaeal PrmC-related family.</text>
</comment>
<evidence type="ECO:0000256" key="3">
    <source>
        <dbReference type="ARBA" id="ARBA00022679"/>
    </source>
</evidence>
<dbReference type="Gene3D" id="3.40.50.150">
    <property type="entry name" value="Vaccinia Virus protein VP39"/>
    <property type="match status" value="1"/>
</dbReference>
<gene>
    <name evidence="7" type="ORF">CLV72_102284</name>
</gene>
<organism evidence="7 8">
    <name type="scientific">Allonocardiopsis opalescens</name>
    <dbReference type="NCBI Taxonomy" id="1144618"/>
    <lineage>
        <taxon>Bacteria</taxon>
        <taxon>Bacillati</taxon>
        <taxon>Actinomycetota</taxon>
        <taxon>Actinomycetes</taxon>
        <taxon>Streptosporangiales</taxon>
        <taxon>Allonocardiopsis</taxon>
    </lineage>
</organism>
<dbReference type="GO" id="GO:0008757">
    <property type="term" value="F:S-adenosylmethionine-dependent methyltransferase activity"/>
    <property type="evidence" value="ECO:0007669"/>
    <property type="project" value="TreeGrafter"/>
</dbReference>
<evidence type="ECO:0000313" key="8">
    <source>
        <dbReference type="Proteomes" id="UP000237846"/>
    </source>
</evidence>
<dbReference type="Pfam" id="PF23186">
    <property type="entry name" value="DUF7059"/>
    <property type="match status" value="1"/>
</dbReference>
<dbReference type="PANTHER" id="PTHR45875">
    <property type="entry name" value="METHYLTRANSFERASE N6AMT1"/>
    <property type="match status" value="1"/>
</dbReference>
<keyword evidence="4" id="KW-0949">S-adenosyl-L-methionine</keyword>
<comment type="caution">
    <text evidence="7">The sequence shown here is derived from an EMBL/GenBank/DDBJ whole genome shotgun (WGS) entry which is preliminary data.</text>
</comment>
<dbReference type="InterPro" id="IPR055487">
    <property type="entry name" value="DUF7059"/>
</dbReference>
<name>A0A2T0Q9X7_9ACTN</name>
<dbReference type="EMBL" id="PVZC01000002">
    <property type="protein sequence ID" value="PRY00653.1"/>
    <property type="molecule type" value="Genomic_DNA"/>
</dbReference>
<dbReference type="InterPro" id="IPR052190">
    <property type="entry name" value="Euk-Arch_PrmC-MTase"/>
</dbReference>
<dbReference type="Pfam" id="PF05175">
    <property type="entry name" value="MTS"/>
    <property type="match status" value="1"/>
</dbReference>
<dbReference type="GO" id="GO:0003676">
    <property type="term" value="F:nucleic acid binding"/>
    <property type="evidence" value="ECO:0007669"/>
    <property type="project" value="InterPro"/>
</dbReference>
<keyword evidence="2 7" id="KW-0489">Methyltransferase</keyword>
<protein>
    <submittedName>
        <fullName evidence="7">Methyltransferase family protein</fullName>
    </submittedName>
</protein>
<evidence type="ECO:0000256" key="1">
    <source>
        <dbReference type="ARBA" id="ARBA00006149"/>
    </source>
</evidence>
<reference evidence="7 8" key="1">
    <citation type="submission" date="2018-03" db="EMBL/GenBank/DDBJ databases">
        <title>Genomic Encyclopedia of Archaeal and Bacterial Type Strains, Phase II (KMG-II): from individual species to whole genera.</title>
        <authorList>
            <person name="Goeker M."/>
        </authorList>
    </citation>
    <scope>NUCLEOTIDE SEQUENCE [LARGE SCALE GENOMIC DNA]</scope>
    <source>
        <strain evidence="7 8">DSM 45601</strain>
    </source>
</reference>
<dbReference type="PROSITE" id="PS00092">
    <property type="entry name" value="N6_MTASE"/>
    <property type="match status" value="1"/>
</dbReference>